<evidence type="ECO:0000313" key="3">
    <source>
        <dbReference type="Proteomes" id="UP000188603"/>
    </source>
</evidence>
<dbReference type="AlphaFoldDB" id="A0A1U9K9M6"/>
<evidence type="ECO:0000313" key="2">
    <source>
        <dbReference type="EMBL" id="AQS56721.1"/>
    </source>
</evidence>
<dbReference type="InterPro" id="IPR014963">
    <property type="entry name" value="UPF0302_N"/>
</dbReference>
<dbReference type="SMART" id="SM00914">
    <property type="entry name" value="IDEAL"/>
    <property type="match status" value="1"/>
</dbReference>
<sequence>MNECVTTSEKKSFIHWFLEHYELQAKESAWLLSFLASDERLLARVHFIDSFHNLPKVILMSTKCTQMAPFKFYKHKRVTREVEKAFYDIRANPHEDIYIGLFFKDRSTCPEYAAVLEGNPMDKQNVVQDSLLSLMAEIVLEQSQRAYRKKTLYSQIDEALAKGDEETFFTLTEELKALLEVDSEDE</sequence>
<dbReference type="NCBIfam" id="NF002965">
    <property type="entry name" value="PRK03636.1"/>
    <property type="match status" value="1"/>
</dbReference>
<dbReference type="Pfam" id="PF08858">
    <property type="entry name" value="IDEAL"/>
    <property type="match status" value="1"/>
</dbReference>
<dbReference type="RefSeq" id="WP_077720585.1">
    <property type="nucleotide sequence ID" value="NZ_CP019699.1"/>
</dbReference>
<protein>
    <submittedName>
        <fullName evidence="2">IDEAL domain protein</fullName>
    </submittedName>
</protein>
<feature type="domain" description="IDEAL" evidence="1">
    <location>
        <begin position="139"/>
        <end position="175"/>
    </location>
</feature>
<gene>
    <name evidence="2" type="ORF">B0W44_14150</name>
</gene>
<dbReference type="InterPro" id="IPR014957">
    <property type="entry name" value="IDEAL_dom"/>
</dbReference>
<dbReference type="Pfam" id="PF08864">
    <property type="entry name" value="UPF0302"/>
    <property type="match status" value="1"/>
</dbReference>
<evidence type="ECO:0000259" key="1">
    <source>
        <dbReference type="SMART" id="SM00914"/>
    </source>
</evidence>
<dbReference type="Proteomes" id="UP000188603">
    <property type="component" value="Chromosome"/>
</dbReference>
<organism evidence="2 3">
    <name type="scientific">Novibacillus thermophilus</name>
    <dbReference type="NCBI Taxonomy" id="1471761"/>
    <lineage>
        <taxon>Bacteria</taxon>
        <taxon>Bacillati</taxon>
        <taxon>Bacillota</taxon>
        <taxon>Bacilli</taxon>
        <taxon>Bacillales</taxon>
        <taxon>Thermoactinomycetaceae</taxon>
        <taxon>Novibacillus</taxon>
    </lineage>
</organism>
<dbReference type="OrthoDB" id="2155814at2"/>
<proteinExistence type="predicted"/>
<dbReference type="Gene3D" id="3.40.1530.30">
    <property type="entry name" value="Uncharacterised family UPF0302, N-terminal domain"/>
    <property type="match status" value="1"/>
</dbReference>
<dbReference type="InterPro" id="IPR038091">
    <property type="entry name" value="UPF0302_N_sf"/>
</dbReference>
<name>A0A1U9K9M6_9BACL</name>
<dbReference type="STRING" id="1471761.B0W44_14150"/>
<dbReference type="Gene3D" id="4.10.810.10">
    <property type="entry name" value="Virus Scaffolding Protein, Chain A"/>
    <property type="match status" value="1"/>
</dbReference>
<keyword evidence="3" id="KW-1185">Reference proteome</keyword>
<dbReference type="InterPro" id="IPR027393">
    <property type="entry name" value="Virus_scaffolding_prot_C"/>
</dbReference>
<reference evidence="2 3" key="1">
    <citation type="journal article" date="2015" name="Int. J. Syst. Evol. Microbiol.">
        <title>Novibacillus thermophilus gen. nov., sp. nov., a Gram-staining-negative and moderately thermophilic member of the family Thermoactinomycetaceae.</title>
        <authorList>
            <person name="Yang G."/>
            <person name="Chen J."/>
            <person name="Zhou S."/>
        </authorList>
    </citation>
    <scope>NUCLEOTIDE SEQUENCE [LARGE SCALE GENOMIC DNA]</scope>
    <source>
        <strain evidence="2 3">SG-1</strain>
    </source>
</reference>
<dbReference type="KEGG" id="ntr:B0W44_14150"/>
<dbReference type="InterPro" id="IPR011188">
    <property type="entry name" value="UPF0302"/>
</dbReference>
<dbReference type="PIRSF" id="PIRSF007165">
    <property type="entry name" value="UCP007165"/>
    <property type="match status" value="1"/>
</dbReference>
<dbReference type="EMBL" id="CP019699">
    <property type="protein sequence ID" value="AQS56721.1"/>
    <property type="molecule type" value="Genomic_DNA"/>
</dbReference>
<accession>A0A1U9K9M6</accession>